<name>A0ABV0B950_9SPHN</name>
<dbReference type="SUPFAM" id="SSF52540">
    <property type="entry name" value="P-loop containing nucleoside triphosphate hydrolases"/>
    <property type="match status" value="1"/>
</dbReference>
<feature type="transmembrane region" description="Helical" evidence="17">
    <location>
        <begin position="453"/>
        <end position="475"/>
    </location>
</feature>
<keyword evidence="8 17" id="KW-0812">Transmembrane</keyword>
<gene>
    <name evidence="21" type="ORF">TPR58_13050</name>
</gene>
<evidence type="ECO:0000256" key="9">
    <source>
        <dbReference type="ARBA" id="ARBA00022741"/>
    </source>
</evidence>
<evidence type="ECO:0000256" key="10">
    <source>
        <dbReference type="ARBA" id="ARBA00022777"/>
    </source>
</evidence>
<dbReference type="Pfam" id="PF13614">
    <property type="entry name" value="AAA_31"/>
    <property type="match status" value="1"/>
</dbReference>
<evidence type="ECO:0000256" key="3">
    <source>
        <dbReference type="ARBA" id="ARBA00008883"/>
    </source>
</evidence>
<keyword evidence="5" id="KW-1003">Cell membrane</keyword>
<keyword evidence="12 17" id="KW-1133">Transmembrane helix</keyword>
<dbReference type="InterPro" id="IPR025669">
    <property type="entry name" value="AAA_dom"/>
</dbReference>
<feature type="domain" description="Polysaccharide chain length determinant N-terminal" evidence="18">
    <location>
        <begin position="37"/>
        <end position="126"/>
    </location>
</feature>
<dbReference type="RefSeq" id="WP_346247111.1">
    <property type="nucleotide sequence ID" value="NZ_JBDIZK010000007.1"/>
</dbReference>
<comment type="catalytic activity">
    <reaction evidence="15">
        <text>L-tyrosyl-[protein] + ATP = O-phospho-L-tyrosyl-[protein] + ADP + H(+)</text>
        <dbReference type="Rhea" id="RHEA:10596"/>
        <dbReference type="Rhea" id="RHEA-COMP:10136"/>
        <dbReference type="Rhea" id="RHEA-COMP:20101"/>
        <dbReference type="ChEBI" id="CHEBI:15378"/>
        <dbReference type="ChEBI" id="CHEBI:30616"/>
        <dbReference type="ChEBI" id="CHEBI:46858"/>
        <dbReference type="ChEBI" id="CHEBI:61978"/>
        <dbReference type="ChEBI" id="CHEBI:456216"/>
        <dbReference type="EC" id="2.7.10.2"/>
    </reaction>
</comment>
<dbReference type="PANTHER" id="PTHR32309:SF13">
    <property type="entry name" value="FERRIC ENTEROBACTIN TRANSPORT PROTEIN FEPE"/>
    <property type="match status" value="1"/>
</dbReference>
<keyword evidence="6" id="KW-0997">Cell inner membrane</keyword>
<evidence type="ECO:0000256" key="14">
    <source>
        <dbReference type="ARBA" id="ARBA00023137"/>
    </source>
</evidence>
<evidence type="ECO:0000256" key="7">
    <source>
        <dbReference type="ARBA" id="ARBA00022679"/>
    </source>
</evidence>
<dbReference type="CDD" id="cd05387">
    <property type="entry name" value="BY-kinase"/>
    <property type="match status" value="1"/>
</dbReference>
<evidence type="ECO:0000256" key="8">
    <source>
        <dbReference type="ARBA" id="ARBA00022692"/>
    </source>
</evidence>
<evidence type="ECO:0000259" key="20">
    <source>
        <dbReference type="Pfam" id="PF13807"/>
    </source>
</evidence>
<dbReference type="InterPro" id="IPR005702">
    <property type="entry name" value="Wzc-like_C"/>
</dbReference>
<evidence type="ECO:0000256" key="4">
    <source>
        <dbReference type="ARBA" id="ARBA00011903"/>
    </source>
</evidence>
<reference evidence="21 22" key="1">
    <citation type="submission" date="2024-05" db="EMBL/GenBank/DDBJ databases">
        <title>Sphingomonas sp. HF-S3 16S ribosomal RNA gene Genome sequencing and assembly.</title>
        <authorList>
            <person name="Lee H."/>
        </authorList>
    </citation>
    <scope>NUCLEOTIDE SEQUENCE [LARGE SCALE GENOMIC DNA]</scope>
    <source>
        <strain evidence="21 22">HF-S3</strain>
    </source>
</reference>
<dbReference type="EMBL" id="JBDIZK010000007">
    <property type="protein sequence ID" value="MEN3748097.1"/>
    <property type="molecule type" value="Genomic_DNA"/>
</dbReference>
<evidence type="ECO:0000256" key="2">
    <source>
        <dbReference type="ARBA" id="ARBA00007316"/>
    </source>
</evidence>
<feature type="transmembrane region" description="Helical" evidence="17">
    <location>
        <begin position="52"/>
        <end position="71"/>
    </location>
</feature>
<dbReference type="Pfam" id="PF02706">
    <property type="entry name" value="Wzz"/>
    <property type="match status" value="1"/>
</dbReference>
<protein>
    <recommendedName>
        <fullName evidence="4">non-specific protein-tyrosine kinase</fullName>
        <ecNumber evidence="4">2.7.10.2</ecNumber>
    </recommendedName>
</protein>
<feature type="domain" description="Tyrosine-protein kinase G-rich" evidence="20">
    <location>
        <begin position="402"/>
        <end position="474"/>
    </location>
</feature>
<evidence type="ECO:0000259" key="18">
    <source>
        <dbReference type="Pfam" id="PF02706"/>
    </source>
</evidence>
<comment type="caution">
    <text evidence="21">The sequence shown here is derived from an EMBL/GenBank/DDBJ whole genome shotgun (WGS) entry which is preliminary data.</text>
</comment>
<sequence>MTRSLNNDMRTGPIEELHSRRGDMRPANQDEQWDGGSISLQRYVATLTKHRLLILGATIASALLALIVTMLTEPQYVARTTFEVQREAPRVLDVNSAETERPASDTMFMETQLAFIRSRAMAEGIVKRLHLDQNDAFVDDAVTGGGDTKSAAVRQRRIDAATAEVMRNVEAVPIVSSSVIELRYTSSDPRLSAAVANAAVDQFIESTTQRQYAASSYARSFVGNRLTQQRARLEESERQLVAYAEQNGIISVTDAKTAGTGSGAQSLDSASMAALNDRVAAARANRILAEQAWQLARSPGAESLPEIRDNVQIAALTGQLATLEADYQQKRQTYKAGYAPMEALAAQIASVRGQIATLRGRIVGGFRAAYTLALNQERALQAQLDQLKGSVSDLQTRSIQYMILQREVDTNRALYDALLQRFKEIGVSGGSGANNVSVIDTARAPGAPASPVLWLNLILAIGVGALAGVAIAFIIEFVDDSIKIPDDVEQKLHLPLLGITPTVEGQEIPELLANKRSSIAEAYYSIQTALQLATPGGLPRTLLVTSAAMGEGKSTTSAALAQGVADRGKRVLLVDADLRKPTLHHRFAQPNQLGFSNLLTGELPLSKVRIRLEEQRFDIITSGPLPPNPALLLSSGLQAQIEDLIAEYDFVILDGPPVMGLADAPLLADVAEATVLVIEARRSRRGAIRSALRRLGDARGMLAGVVLTKFSSRDAGYGGYHYSSYYTYGEPSS</sequence>
<dbReference type="InterPro" id="IPR027417">
    <property type="entry name" value="P-loop_NTPase"/>
</dbReference>
<dbReference type="InterPro" id="IPR050445">
    <property type="entry name" value="Bact_polysacc_biosynth/exp"/>
</dbReference>
<evidence type="ECO:0000256" key="17">
    <source>
        <dbReference type="SAM" id="Phobius"/>
    </source>
</evidence>
<dbReference type="Pfam" id="PF13807">
    <property type="entry name" value="GNVR"/>
    <property type="match status" value="1"/>
</dbReference>
<keyword evidence="14" id="KW-0829">Tyrosine-protein kinase</keyword>
<organism evidence="21 22">
    <name type="scientific">Sphingomonas rustica</name>
    <dbReference type="NCBI Taxonomy" id="3103142"/>
    <lineage>
        <taxon>Bacteria</taxon>
        <taxon>Pseudomonadati</taxon>
        <taxon>Pseudomonadota</taxon>
        <taxon>Alphaproteobacteria</taxon>
        <taxon>Sphingomonadales</taxon>
        <taxon>Sphingomonadaceae</taxon>
        <taxon>Sphingomonas</taxon>
    </lineage>
</organism>
<evidence type="ECO:0000259" key="19">
    <source>
        <dbReference type="Pfam" id="PF13614"/>
    </source>
</evidence>
<feature type="region of interest" description="Disordered" evidence="16">
    <location>
        <begin position="1"/>
        <end position="33"/>
    </location>
</feature>
<evidence type="ECO:0000256" key="11">
    <source>
        <dbReference type="ARBA" id="ARBA00022840"/>
    </source>
</evidence>
<comment type="similarity">
    <text evidence="3">Belongs to the etk/wzc family.</text>
</comment>
<keyword evidence="9" id="KW-0547">Nucleotide-binding</keyword>
<evidence type="ECO:0000256" key="6">
    <source>
        <dbReference type="ARBA" id="ARBA00022519"/>
    </source>
</evidence>
<dbReference type="NCBIfam" id="TIGR01007">
    <property type="entry name" value="eps_fam"/>
    <property type="match status" value="1"/>
</dbReference>
<comment type="subcellular location">
    <subcellularLocation>
        <location evidence="1">Cell inner membrane</location>
        <topology evidence="1">Multi-pass membrane protein</topology>
    </subcellularLocation>
</comment>
<dbReference type="Proteomes" id="UP001427805">
    <property type="component" value="Unassembled WGS sequence"/>
</dbReference>
<evidence type="ECO:0000313" key="21">
    <source>
        <dbReference type="EMBL" id="MEN3748097.1"/>
    </source>
</evidence>
<accession>A0ABV0B950</accession>
<keyword evidence="13 17" id="KW-0472">Membrane</keyword>
<feature type="domain" description="AAA" evidence="19">
    <location>
        <begin position="550"/>
        <end position="668"/>
    </location>
</feature>
<dbReference type="InterPro" id="IPR032807">
    <property type="entry name" value="GNVR"/>
</dbReference>
<keyword evidence="11" id="KW-0067">ATP-binding</keyword>
<keyword evidence="7" id="KW-0808">Transferase</keyword>
<comment type="similarity">
    <text evidence="2">Belongs to the CpsD/CapB family.</text>
</comment>
<dbReference type="Gene3D" id="1.10.287.1490">
    <property type="match status" value="1"/>
</dbReference>
<evidence type="ECO:0000256" key="5">
    <source>
        <dbReference type="ARBA" id="ARBA00022475"/>
    </source>
</evidence>
<dbReference type="PANTHER" id="PTHR32309">
    <property type="entry name" value="TYROSINE-PROTEIN KINASE"/>
    <property type="match status" value="1"/>
</dbReference>
<dbReference type="Gene3D" id="3.40.50.300">
    <property type="entry name" value="P-loop containing nucleotide triphosphate hydrolases"/>
    <property type="match status" value="1"/>
</dbReference>
<evidence type="ECO:0000256" key="1">
    <source>
        <dbReference type="ARBA" id="ARBA00004429"/>
    </source>
</evidence>
<evidence type="ECO:0000256" key="16">
    <source>
        <dbReference type="SAM" id="MobiDB-lite"/>
    </source>
</evidence>
<evidence type="ECO:0000313" key="22">
    <source>
        <dbReference type="Proteomes" id="UP001427805"/>
    </source>
</evidence>
<feature type="compositionally biased region" description="Basic and acidic residues" evidence="16">
    <location>
        <begin position="13"/>
        <end position="24"/>
    </location>
</feature>
<keyword evidence="22" id="KW-1185">Reference proteome</keyword>
<dbReference type="EC" id="2.7.10.2" evidence="4"/>
<evidence type="ECO:0000256" key="15">
    <source>
        <dbReference type="ARBA" id="ARBA00051245"/>
    </source>
</evidence>
<keyword evidence="10" id="KW-0418">Kinase</keyword>
<evidence type="ECO:0000256" key="12">
    <source>
        <dbReference type="ARBA" id="ARBA00022989"/>
    </source>
</evidence>
<dbReference type="InterPro" id="IPR003856">
    <property type="entry name" value="LPS_length_determ_N"/>
</dbReference>
<evidence type="ECO:0000256" key="13">
    <source>
        <dbReference type="ARBA" id="ARBA00023136"/>
    </source>
</evidence>
<proteinExistence type="inferred from homology"/>